<reference evidence="7 8" key="1">
    <citation type="journal article" date="2021" name="BMC Genomics">
        <title>Datura genome reveals duplications of psychoactive alkaloid biosynthetic genes and high mutation rate following tissue culture.</title>
        <authorList>
            <person name="Rajewski A."/>
            <person name="Carter-House D."/>
            <person name="Stajich J."/>
            <person name="Litt A."/>
        </authorList>
    </citation>
    <scope>NUCLEOTIDE SEQUENCE [LARGE SCALE GENOMIC DNA]</scope>
    <source>
        <strain evidence="7">AR-01</strain>
    </source>
</reference>
<proteinExistence type="inferred from homology"/>
<evidence type="ECO:0000256" key="3">
    <source>
        <dbReference type="ARBA" id="ARBA00005784"/>
    </source>
</evidence>
<evidence type="ECO:0000256" key="2">
    <source>
        <dbReference type="ARBA" id="ARBA00004191"/>
    </source>
</evidence>
<comment type="function">
    <text evidence="1 6">Hydrolyzes acetyl esters in homogalacturonan regions of pectin. In type I primary cell wall, galacturonic acid residues of pectin can be acetylated at the O-2 and O-3 positions. Decreasing the degree of acetylation of pectin gels in vitro alters their physical properties.</text>
</comment>
<keyword evidence="6" id="KW-0964">Secreted</keyword>
<keyword evidence="5 6" id="KW-0961">Cell wall biogenesis/degradation</keyword>
<dbReference type="Proteomes" id="UP000823775">
    <property type="component" value="Unassembled WGS sequence"/>
</dbReference>
<gene>
    <name evidence="7" type="primary">PAE8_3</name>
    <name evidence="7" type="ORF">HAX54_047452</name>
</gene>
<comment type="subcellular location">
    <subcellularLocation>
        <location evidence="2 6">Secreted</location>
        <location evidence="2 6">Cell wall</location>
    </subcellularLocation>
</comment>
<evidence type="ECO:0000256" key="5">
    <source>
        <dbReference type="ARBA" id="ARBA00023316"/>
    </source>
</evidence>
<evidence type="ECO:0000313" key="7">
    <source>
        <dbReference type="EMBL" id="MCE3050536.1"/>
    </source>
</evidence>
<dbReference type="EC" id="3.1.1.-" evidence="6"/>
<dbReference type="EMBL" id="JACEIK010007666">
    <property type="protein sequence ID" value="MCE3050536.1"/>
    <property type="molecule type" value="Genomic_DNA"/>
</dbReference>
<evidence type="ECO:0000313" key="8">
    <source>
        <dbReference type="Proteomes" id="UP000823775"/>
    </source>
</evidence>
<accession>A0ABS8WK94</accession>
<organism evidence="7 8">
    <name type="scientific">Datura stramonium</name>
    <name type="common">Jimsonweed</name>
    <name type="synonym">Common thornapple</name>
    <dbReference type="NCBI Taxonomy" id="4076"/>
    <lineage>
        <taxon>Eukaryota</taxon>
        <taxon>Viridiplantae</taxon>
        <taxon>Streptophyta</taxon>
        <taxon>Embryophyta</taxon>
        <taxon>Tracheophyta</taxon>
        <taxon>Spermatophyta</taxon>
        <taxon>Magnoliopsida</taxon>
        <taxon>eudicotyledons</taxon>
        <taxon>Gunneridae</taxon>
        <taxon>Pentapetalae</taxon>
        <taxon>asterids</taxon>
        <taxon>lamiids</taxon>
        <taxon>Solanales</taxon>
        <taxon>Solanaceae</taxon>
        <taxon>Solanoideae</taxon>
        <taxon>Datureae</taxon>
        <taxon>Datura</taxon>
    </lineage>
</organism>
<dbReference type="PANTHER" id="PTHR21562">
    <property type="entry name" value="NOTUM-RELATED"/>
    <property type="match status" value="1"/>
</dbReference>
<name>A0ABS8WK94_DATST</name>
<keyword evidence="4 6" id="KW-0134">Cell wall</keyword>
<protein>
    <recommendedName>
        <fullName evidence="6">Pectin acetylesterase</fullName>
        <ecNumber evidence="6">3.1.1.-</ecNumber>
    </recommendedName>
</protein>
<evidence type="ECO:0000256" key="1">
    <source>
        <dbReference type="ARBA" id="ARBA00003534"/>
    </source>
</evidence>
<keyword evidence="6" id="KW-0378">Hydrolase</keyword>
<sequence>MDKQVVFSGMMSNNPKFNPEFYNWNRVSVRYCDGGSFTGDVEQVDPGTGLHYRGARIFKAIMEELLAQGMNTSQNGVLSGCSAGGLATILHCDNFRTLLPKSAKVKCFSDAGYFVDL</sequence>
<comment type="similarity">
    <text evidence="3 6">Belongs to the pectinacetylesterase family.</text>
</comment>
<dbReference type="InterPro" id="IPR004963">
    <property type="entry name" value="PAE/NOTUM"/>
</dbReference>
<keyword evidence="8" id="KW-1185">Reference proteome</keyword>
<dbReference type="PANTHER" id="PTHR21562:SF72">
    <property type="entry name" value="PECTIN ACETYLESTERASE"/>
    <property type="match status" value="1"/>
</dbReference>
<evidence type="ECO:0000256" key="6">
    <source>
        <dbReference type="RuleBase" id="RU363114"/>
    </source>
</evidence>
<evidence type="ECO:0000256" key="4">
    <source>
        <dbReference type="ARBA" id="ARBA00022512"/>
    </source>
</evidence>
<comment type="caution">
    <text evidence="7">The sequence shown here is derived from an EMBL/GenBank/DDBJ whole genome shotgun (WGS) entry which is preliminary data.</text>
</comment>
<dbReference type="Pfam" id="PF03283">
    <property type="entry name" value="PAE"/>
    <property type="match status" value="1"/>
</dbReference>